<keyword evidence="3 7" id="KW-0288">FMN</keyword>
<proteinExistence type="inferred from homology"/>
<comment type="cofactor">
    <cofactor evidence="8">
        <name>FMN</name>
        <dbReference type="ChEBI" id="CHEBI:58210"/>
    </cofactor>
    <text evidence="8">Binds 1 FMN per subunit.</text>
</comment>
<evidence type="ECO:0000256" key="4">
    <source>
        <dbReference type="ARBA" id="ARBA00022857"/>
    </source>
</evidence>
<dbReference type="InterPro" id="IPR052530">
    <property type="entry name" value="NAD(P)H_nitroreductase"/>
</dbReference>
<dbReference type="InterPro" id="IPR029479">
    <property type="entry name" value="Nitroreductase"/>
</dbReference>
<feature type="binding site" description="in other chain" evidence="8">
    <location>
        <begin position="151"/>
        <end position="153"/>
    </location>
    <ligand>
        <name>FMN</name>
        <dbReference type="ChEBI" id="CHEBI:58210"/>
        <note>ligand shared between dimeric partners</note>
    </ligand>
</feature>
<dbReference type="PANTHER" id="PTHR43821:SF1">
    <property type="entry name" value="NAD(P)H NITROREDUCTASE YDJA-RELATED"/>
    <property type="match status" value="1"/>
</dbReference>
<sequence>MTFALPSPPDFGAPLPLEPAPEVLRFLARRRSASALTLVEPAPSAEELDQLLALAARVPDHGKLAPWRFVILEGEAKARFAARLEALAEARGDHQAAAKLGKLKVPPLAVAVIASPNLEASIPEWEQLLSAGAVCTTLLYAALAMGYGANWITDWYSYDGEASAILGLSAGERVAAFMLLGTPREPPLERERPDLAAHVSRWQG</sequence>
<dbReference type="Proteomes" id="UP000249254">
    <property type="component" value="Unassembled WGS sequence"/>
</dbReference>
<comment type="caution">
    <text evidence="10">The sequence shown here is derived from an EMBL/GenBank/DDBJ whole genome shotgun (WGS) entry which is preliminary data.</text>
</comment>
<dbReference type="OrthoDB" id="9804207at2"/>
<dbReference type="Pfam" id="PF00881">
    <property type="entry name" value="Nitroreductase"/>
    <property type="match status" value="1"/>
</dbReference>
<organism evidence="10 11">
    <name type="scientific">Phenylobacterium soli</name>
    <dbReference type="NCBI Taxonomy" id="2170551"/>
    <lineage>
        <taxon>Bacteria</taxon>
        <taxon>Pseudomonadati</taxon>
        <taxon>Pseudomonadota</taxon>
        <taxon>Alphaproteobacteria</taxon>
        <taxon>Caulobacterales</taxon>
        <taxon>Caulobacteraceae</taxon>
        <taxon>Phenylobacterium</taxon>
    </lineage>
</organism>
<dbReference type="Gene3D" id="3.40.109.10">
    <property type="entry name" value="NADH Oxidase"/>
    <property type="match status" value="1"/>
</dbReference>
<keyword evidence="5 7" id="KW-0560">Oxidoreductase</keyword>
<dbReference type="InterPro" id="IPR000415">
    <property type="entry name" value="Nitroreductase-like"/>
</dbReference>
<keyword evidence="2 7" id="KW-0285">Flavoprotein</keyword>
<evidence type="ECO:0000313" key="11">
    <source>
        <dbReference type="Proteomes" id="UP000249254"/>
    </source>
</evidence>
<evidence type="ECO:0000313" key="10">
    <source>
        <dbReference type="EMBL" id="RAK54857.1"/>
    </source>
</evidence>
<dbReference type="CDD" id="cd02135">
    <property type="entry name" value="YdjA-like"/>
    <property type="match status" value="1"/>
</dbReference>
<keyword evidence="4 7" id="KW-0521">NADP</keyword>
<evidence type="ECO:0000256" key="5">
    <source>
        <dbReference type="ARBA" id="ARBA00023002"/>
    </source>
</evidence>
<comment type="similarity">
    <text evidence="1 7">Belongs to the nitroreductase family.</text>
</comment>
<keyword evidence="6 7" id="KW-0520">NAD</keyword>
<feature type="binding site" evidence="8">
    <location>
        <position position="61"/>
    </location>
    <ligand>
        <name>FMN</name>
        <dbReference type="ChEBI" id="CHEBI:58210"/>
        <note>ligand shared between dimeric partners</note>
    </ligand>
</feature>
<name>A0A328AK20_9CAUL</name>
<accession>A0A328AK20</accession>
<dbReference type="EC" id="1.-.-.-" evidence="7"/>
<keyword evidence="11" id="KW-1185">Reference proteome</keyword>
<feature type="domain" description="Nitroreductase" evidence="9">
    <location>
        <begin position="29"/>
        <end position="181"/>
    </location>
</feature>
<evidence type="ECO:0000256" key="6">
    <source>
        <dbReference type="ARBA" id="ARBA00023027"/>
    </source>
</evidence>
<dbReference type="GO" id="GO:0016491">
    <property type="term" value="F:oxidoreductase activity"/>
    <property type="evidence" value="ECO:0007669"/>
    <property type="project" value="UniProtKB-UniRule"/>
</dbReference>
<evidence type="ECO:0000256" key="7">
    <source>
        <dbReference type="PIRNR" id="PIRNR000232"/>
    </source>
</evidence>
<feature type="binding site" evidence="8">
    <location>
        <position position="57"/>
    </location>
    <ligand>
        <name>FMN</name>
        <dbReference type="ChEBI" id="CHEBI:58210"/>
        <note>ligand shared between dimeric partners</note>
    </ligand>
</feature>
<evidence type="ECO:0000256" key="8">
    <source>
        <dbReference type="PIRSR" id="PIRSR000232-1"/>
    </source>
</evidence>
<evidence type="ECO:0000256" key="1">
    <source>
        <dbReference type="ARBA" id="ARBA00007118"/>
    </source>
</evidence>
<dbReference type="InterPro" id="IPR026021">
    <property type="entry name" value="YdjA-like"/>
</dbReference>
<evidence type="ECO:0000259" key="9">
    <source>
        <dbReference type="Pfam" id="PF00881"/>
    </source>
</evidence>
<protein>
    <recommendedName>
        <fullName evidence="7">Putative NAD(P)H nitroreductase</fullName>
        <ecNumber evidence="7">1.-.-.-</ecNumber>
    </recommendedName>
</protein>
<dbReference type="EMBL" id="QFYQ01000001">
    <property type="protein sequence ID" value="RAK54857.1"/>
    <property type="molecule type" value="Genomic_DNA"/>
</dbReference>
<feature type="binding site" description="in other chain" evidence="8">
    <location>
        <begin position="30"/>
        <end position="32"/>
    </location>
    <ligand>
        <name>FMN</name>
        <dbReference type="ChEBI" id="CHEBI:58210"/>
        <note>ligand shared between dimeric partners</note>
    </ligand>
</feature>
<dbReference type="SUPFAM" id="SSF55469">
    <property type="entry name" value="FMN-dependent nitroreductase-like"/>
    <property type="match status" value="1"/>
</dbReference>
<reference evidence="11" key="1">
    <citation type="submission" date="2018-05" db="EMBL/GenBank/DDBJ databases">
        <authorList>
            <person name="Li X."/>
        </authorList>
    </citation>
    <scope>NUCLEOTIDE SEQUENCE [LARGE SCALE GENOMIC DNA]</scope>
    <source>
        <strain evidence="11">LX32</strain>
    </source>
</reference>
<evidence type="ECO:0000256" key="3">
    <source>
        <dbReference type="ARBA" id="ARBA00022643"/>
    </source>
</evidence>
<dbReference type="PANTHER" id="PTHR43821">
    <property type="entry name" value="NAD(P)H NITROREDUCTASE YDJA-RELATED"/>
    <property type="match status" value="1"/>
</dbReference>
<dbReference type="RefSeq" id="WP_111528607.1">
    <property type="nucleotide sequence ID" value="NZ_JBHRSG010000004.1"/>
</dbReference>
<gene>
    <name evidence="10" type="ORF">DJ017_10130</name>
</gene>
<dbReference type="AlphaFoldDB" id="A0A328AK20"/>
<dbReference type="PIRSF" id="PIRSF000232">
    <property type="entry name" value="YdjA"/>
    <property type="match status" value="1"/>
</dbReference>
<evidence type="ECO:0000256" key="2">
    <source>
        <dbReference type="ARBA" id="ARBA00022630"/>
    </source>
</evidence>